<proteinExistence type="predicted"/>
<comment type="caution">
    <text evidence="1">The sequence shown here is derived from an EMBL/GenBank/DDBJ whole genome shotgun (WGS) entry which is preliminary data.</text>
</comment>
<dbReference type="Proteomes" id="UP000886501">
    <property type="component" value="Unassembled WGS sequence"/>
</dbReference>
<evidence type="ECO:0000313" key="2">
    <source>
        <dbReference type="Proteomes" id="UP000886501"/>
    </source>
</evidence>
<evidence type="ECO:0000313" key="1">
    <source>
        <dbReference type="EMBL" id="KAF9644696.1"/>
    </source>
</evidence>
<accession>A0ACB6Z516</accession>
<dbReference type="EMBL" id="MU118124">
    <property type="protein sequence ID" value="KAF9644696.1"/>
    <property type="molecule type" value="Genomic_DNA"/>
</dbReference>
<keyword evidence="2" id="KW-1185">Reference proteome</keyword>
<sequence>MGVAPGLVAYQPRIVPHHQDDTINSIPTPNTRFFRPSLVASFPSLQSGLARLYQPNPQVRPDEKFLGYLPHSGFHNQRIVLENALVLARLLNRTSLVPPVRFGRRAIPYRNFTVLQRVLDANYTAYLCQLSDNATNRDNTPVVRGTLLDFPELPGRCMLKKERKSVTRTYLPWGWLTDFDSVRQLQPTIQTPGSTHFWLSTRLDPRADDVLIIPGTSKYQYHFIDEIVLDTSDPRTITNATYSEKNRLKFPHPAHRAIRKQIRRRMSLKHPLLQKSSVDVATKISGPGAGSSFLGAHLRCNDGYFLETAMERSRMFWWKLVHGVLGLSTERARQLELLETNEC</sequence>
<gene>
    <name evidence="1" type="ORF">BDM02DRAFT_3190361</name>
</gene>
<organism evidence="1 2">
    <name type="scientific">Thelephora ganbajun</name>
    <name type="common">Ganba fungus</name>
    <dbReference type="NCBI Taxonomy" id="370292"/>
    <lineage>
        <taxon>Eukaryota</taxon>
        <taxon>Fungi</taxon>
        <taxon>Dikarya</taxon>
        <taxon>Basidiomycota</taxon>
        <taxon>Agaricomycotina</taxon>
        <taxon>Agaricomycetes</taxon>
        <taxon>Thelephorales</taxon>
        <taxon>Thelephoraceae</taxon>
        <taxon>Thelephora</taxon>
    </lineage>
</organism>
<reference evidence="1" key="2">
    <citation type="journal article" date="2020" name="Nat. Commun.">
        <title>Large-scale genome sequencing of mycorrhizal fungi provides insights into the early evolution of symbiotic traits.</title>
        <authorList>
            <person name="Miyauchi S."/>
            <person name="Kiss E."/>
            <person name="Kuo A."/>
            <person name="Drula E."/>
            <person name="Kohler A."/>
            <person name="Sanchez-Garcia M."/>
            <person name="Morin E."/>
            <person name="Andreopoulos B."/>
            <person name="Barry K.W."/>
            <person name="Bonito G."/>
            <person name="Buee M."/>
            <person name="Carver A."/>
            <person name="Chen C."/>
            <person name="Cichocki N."/>
            <person name="Clum A."/>
            <person name="Culley D."/>
            <person name="Crous P.W."/>
            <person name="Fauchery L."/>
            <person name="Girlanda M."/>
            <person name="Hayes R.D."/>
            <person name="Keri Z."/>
            <person name="LaButti K."/>
            <person name="Lipzen A."/>
            <person name="Lombard V."/>
            <person name="Magnuson J."/>
            <person name="Maillard F."/>
            <person name="Murat C."/>
            <person name="Nolan M."/>
            <person name="Ohm R.A."/>
            <person name="Pangilinan J."/>
            <person name="Pereira M.F."/>
            <person name="Perotto S."/>
            <person name="Peter M."/>
            <person name="Pfister S."/>
            <person name="Riley R."/>
            <person name="Sitrit Y."/>
            <person name="Stielow J.B."/>
            <person name="Szollosi G."/>
            <person name="Zifcakova L."/>
            <person name="Stursova M."/>
            <person name="Spatafora J.W."/>
            <person name="Tedersoo L."/>
            <person name="Vaario L.M."/>
            <person name="Yamada A."/>
            <person name="Yan M."/>
            <person name="Wang P."/>
            <person name="Xu J."/>
            <person name="Bruns T."/>
            <person name="Baldrian P."/>
            <person name="Vilgalys R."/>
            <person name="Dunand C."/>
            <person name="Henrissat B."/>
            <person name="Grigoriev I.V."/>
            <person name="Hibbett D."/>
            <person name="Nagy L.G."/>
            <person name="Martin F.M."/>
        </authorList>
    </citation>
    <scope>NUCLEOTIDE SEQUENCE</scope>
    <source>
        <strain evidence="1">P2</strain>
    </source>
</reference>
<name>A0ACB6Z516_THEGA</name>
<protein>
    <submittedName>
        <fullName evidence="1">Uncharacterized protein</fullName>
    </submittedName>
</protein>
<reference evidence="1" key="1">
    <citation type="submission" date="2019-10" db="EMBL/GenBank/DDBJ databases">
        <authorList>
            <consortium name="DOE Joint Genome Institute"/>
            <person name="Kuo A."/>
            <person name="Miyauchi S."/>
            <person name="Kiss E."/>
            <person name="Drula E."/>
            <person name="Kohler A."/>
            <person name="Sanchez-Garcia M."/>
            <person name="Andreopoulos B."/>
            <person name="Barry K.W."/>
            <person name="Bonito G."/>
            <person name="Buee M."/>
            <person name="Carver A."/>
            <person name="Chen C."/>
            <person name="Cichocki N."/>
            <person name="Clum A."/>
            <person name="Culley D."/>
            <person name="Crous P.W."/>
            <person name="Fauchery L."/>
            <person name="Girlanda M."/>
            <person name="Hayes R."/>
            <person name="Keri Z."/>
            <person name="Labutti K."/>
            <person name="Lipzen A."/>
            <person name="Lombard V."/>
            <person name="Magnuson J."/>
            <person name="Maillard F."/>
            <person name="Morin E."/>
            <person name="Murat C."/>
            <person name="Nolan M."/>
            <person name="Ohm R."/>
            <person name="Pangilinan J."/>
            <person name="Pereira M."/>
            <person name="Perotto S."/>
            <person name="Peter M."/>
            <person name="Riley R."/>
            <person name="Sitrit Y."/>
            <person name="Stielow B."/>
            <person name="Szollosi G."/>
            <person name="Zifcakova L."/>
            <person name="Stursova M."/>
            <person name="Spatafora J.W."/>
            <person name="Tedersoo L."/>
            <person name="Vaario L.-M."/>
            <person name="Yamada A."/>
            <person name="Yan M."/>
            <person name="Wang P."/>
            <person name="Xu J."/>
            <person name="Bruns T."/>
            <person name="Baldrian P."/>
            <person name="Vilgalys R."/>
            <person name="Henrissat B."/>
            <person name="Grigoriev I.V."/>
            <person name="Hibbett D."/>
            <person name="Nagy L.G."/>
            <person name="Martin F.M."/>
        </authorList>
    </citation>
    <scope>NUCLEOTIDE SEQUENCE</scope>
    <source>
        <strain evidence="1">P2</strain>
    </source>
</reference>